<protein>
    <submittedName>
        <fullName evidence="2">Uncharacterized protein</fullName>
    </submittedName>
</protein>
<feature type="transmembrane region" description="Helical" evidence="1">
    <location>
        <begin position="23"/>
        <end position="46"/>
    </location>
</feature>
<accession>A0A6H0ZPT0</accession>
<reference evidence="2 3" key="1">
    <citation type="submission" date="2020-04" db="EMBL/GenBank/DDBJ databases">
        <title>FDA dAtabase for Regulatory Grade micrObial Sequences (FDA-ARGOS): Supporting development and validation of Infectious Disease Dx tests.</title>
        <authorList>
            <person name="Sciortino C."/>
            <person name="Tallon L."/>
            <person name="Sadzewicz L."/>
            <person name="Vavikolanu K."/>
            <person name="Mehta A."/>
            <person name="Aluvathingal J."/>
            <person name="Nadendla S."/>
            <person name="Nandy P."/>
            <person name="Geyer C."/>
            <person name="Yan Y."/>
            <person name="Sichtig H."/>
        </authorList>
    </citation>
    <scope>NUCLEOTIDE SEQUENCE [LARGE SCALE GENOMIC DNA]</scope>
    <source>
        <strain evidence="2 3">FDAARGOS_633</strain>
    </source>
</reference>
<feature type="transmembrane region" description="Helical" evidence="1">
    <location>
        <begin position="90"/>
        <end position="110"/>
    </location>
</feature>
<dbReference type="Proteomes" id="UP000500870">
    <property type="component" value="Chromosome 1"/>
</dbReference>
<evidence type="ECO:0000313" key="3">
    <source>
        <dbReference type="Proteomes" id="UP000500870"/>
    </source>
</evidence>
<proteinExistence type="predicted"/>
<name>A0A6H0ZPT0_9HYPH</name>
<dbReference type="EMBL" id="CP050898">
    <property type="protein sequence ID" value="QIX22629.1"/>
    <property type="molecule type" value="Genomic_DNA"/>
</dbReference>
<feature type="transmembrane region" description="Helical" evidence="1">
    <location>
        <begin position="122"/>
        <end position="142"/>
    </location>
</feature>
<evidence type="ECO:0000313" key="2">
    <source>
        <dbReference type="EMBL" id="QIX22629.1"/>
    </source>
</evidence>
<keyword evidence="1" id="KW-1133">Transmembrane helix</keyword>
<keyword evidence="1" id="KW-0812">Transmembrane</keyword>
<dbReference type="AlphaFoldDB" id="A0A6H0ZPT0"/>
<feature type="transmembrane region" description="Helical" evidence="1">
    <location>
        <begin position="148"/>
        <end position="171"/>
    </location>
</feature>
<evidence type="ECO:0000256" key="1">
    <source>
        <dbReference type="SAM" id="Phobius"/>
    </source>
</evidence>
<keyword evidence="1" id="KW-0472">Membrane</keyword>
<dbReference type="RefSeq" id="WP_136882534.1">
    <property type="nucleotide sequence ID" value="NZ_CP050898.1"/>
</dbReference>
<organism evidence="2 3">
    <name type="scientific">Agrobacterium pusense</name>
    <dbReference type="NCBI Taxonomy" id="648995"/>
    <lineage>
        <taxon>Bacteria</taxon>
        <taxon>Pseudomonadati</taxon>
        <taxon>Pseudomonadota</taxon>
        <taxon>Alphaproteobacteria</taxon>
        <taxon>Hyphomicrobiales</taxon>
        <taxon>Rhizobiaceae</taxon>
        <taxon>Rhizobium/Agrobacterium group</taxon>
        <taxon>Agrobacterium</taxon>
    </lineage>
</organism>
<sequence length="180" mass="19590">MVDQTQDELNVESSGIEAAKSGIPFGGTISSFFLMLVLALGVYLSYESATNNFEPTWKAIYWIAAITTLIISLIWTVSLCDRYDLSVGHMLGGVLLSSGVVVCLFVLHMMTKDTQVTMTNGVMLVIVIAGFFGIGALLMNILKTNLVFGVFLTAIQLTLSIVLLVILFFVWGHATSKKNK</sequence>
<feature type="transmembrane region" description="Helical" evidence="1">
    <location>
        <begin position="58"/>
        <end position="78"/>
    </location>
</feature>
<gene>
    <name evidence="2" type="ORF">FOB41_16515</name>
</gene>